<dbReference type="InParanoid" id="K1RJ25"/>
<accession>K1RJ25</accession>
<feature type="region of interest" description="Disordered" evidence="1">
    <location>
        <begin position="193"/>
        <end position="230"/>
    </location>
</feature>
<dbReference type="EMBL" id="JH815933">
    <property type="protein sequence ID" value="EKC34256.1"/>
    <property type="molecule type" value="Genomic_DNA"/>
</dbReference>
<proteinExistence type="predicted"/>
<name>K1RJ25_MAGGI</name>
<feature type="compositionally biased region" description="Basic and acidic residues" evidence="1">
    <location>
        <begin position="1"/>
        <end position="18"/>
    </location>
</feature>
<reference evidence="2" key="1">
    <citation type="journal article" date="2012" name="Nature">
        <title>The oyster genome reveals stress adaptation and complexity of shell formation.</title>
        <authorList>
            <person name="Zhang G."/>
            <person name="Fang X."/>
            <person name="Guo X."/>
            <person name="Li L."/>
            <person name="Luo R."/>
            <person name="Xu F."/>
            <person name="Yang P."/>
            <person name="Zhang L."/>
            <person name="Wang X."/>
            <person name="Qi H."/>
            <person name="Xiong Z."/>
            <person name="Que H."/>
            <person name="Xie Y."/>
            <person name="Holland P.W."/>
            <person name="Paps J."/>
            <person name="Zhu Y."/>
            <person name="Wu F."/>
            <person name="Chen Y."/>
            <person name="Wang J."/>
            <person name="Peng C."/>
            <person name="Meng J."/>
            <person name="Yang L."/>
            <person name="Liu J."/>
            <person name="Wen B."/>
            <person name="Zhang N."/>
            <person name="Huang Z."/>
            <person name="Zhu Q."/>
            <person name="Feng Y."/>
            <person name="Mount A."/>
            <person name="Hedgecock D."/>
            <person name="Xu Z."/>
            <person name="Liu Y."/>
            <person name="Domazet-Loso T."/>
            <person name="Du Y."/>
            <person name="Sun X."/>
            <person name="Zhang S."/>
            <person name="Liu B."/>
            <person name="Cheng P."/>
            <person name="Jiang X."/>
            <person name="Li J."/>
            <person name="Fan D."/>
            <person name="Wang W."/>
            <person name="Fu W."/>
            <person name="Wang T."/>
            <person name="Wang B."/>
            <person name="Zhang J."/>
            <person name="Peng Z."/>
            <person name="Li Y."/>
            <person name="Li N."/>
            <person name="Wang J."/>
            <person name="Chen M."/>
            <person name="He Y."/>
            <person name="Tan F."/>
            <person name="Song X."/>
            <person name="Zheng Q."/>
            <person name="Huang R."/>
            <person name="Yang H."/>
            <person name="Du X."/>
            <person name="Chen L."/>
            <person name="Yang M."/>
            <person name="Gaffney P.M."/>
            <person name="Wang S."/>
            <person name="Luo L."/>
            <person name="She Z."/>
            <person name="Ming Y."/>
            <person name="Huang W."/>
            <person name="Zhang S."/>
            <person name="Huang B."/>
            <person name="Zhang Y."/>
            <person name="Qu T."/>
            <person name="Ni P."/>
            <person name="Miao G."/>
            <person name="Wang J."/>
            <person name="Wang Q."/>
            <person name="Steinberg C.E."/>
            <person name="Wang H."/>
            <person name="Li N."/>
            <person name="Qian L."/>
            <person name="Zhang G."/>
            <person name="Li Y."/>
            <person name="Yang H."/>
            <person name="Liu X."/>
            <person name="Wang J."/>
            <person name="Yin Y."/>
            <person name="Wang J."/>
        </authorList>
    </citation>
    <scope>NUCLEOTIDE SEQUENCE [LARGE SCALE GENOMIC DNA]</scope>
    <source>
        <strain evidence="2">05x7-T-G4-1.051#20</strain>
    </source>
</reference>
<evidence type="ECO:0000313" key="2">
    <source>
        <dbReference type="EMBL" id="EKC34256.1"/>
    </source>
</evidence>
<feature type="compositionally biased region" description="Polar residues" evidence="1">
    <location>
        <begin position="198"/>
        <end position="207"/>
    </location>
</feature>
<dbReference type="InterPro" id="IPR013783">
    <property type="entry name" value="Ig-like_fold"/>
</dbReference>
<sequence>MATVDRTKDSNKRNHDSIQDSEGETECTPAPTVVTISKQPAGPVNYNSSVTFTGSYTSDLLSVTIKWQKLTGGNIIDIDITTDKYTGSYVTGTSPKLKIDPVQLIDETSYRLEVSNGVGSTSSNLISLNMIGDFAIPKKPRRSGKLEDRKTIHSTGTISETLTQRLTGKKDDLESPWSKYYQPDPELARRYLEEKATMSENQRSVGSTPRGDTLPSAPNLNPMINPMMYE</sequence>
<dbReference type="SUPFAM" id="SSF48726">
    <property type="entry name" value="Immunoglobulin"/>
    <property type="match status" value="1"/>
</dbReference>
<evidence type="ECO:0000256" key="1">
    <source>
        <dbReference type="SAM" id="MobiDB-lite"/>
    </source>
</evidence>
<feature type="region of interest" description="Disordered" evidence="1">
    <location>
        <begin position="1"/>
        <end position="28"/>
    </location>
</feature>
<gene>
    <name evidence="2" type="ORF">CGI_10018332</name>
</gene>
<dbReference type="AlphaFoldDB" id="K1RJ25"/>
<organism evidence="2">
    <name type="scientific">Magallana gigas</name>
    <name type="common">Pacific oyster</name>
    <name type="synonym">Crassostrea gigas</name>
    <dbReference type="NCBI Taxonomy" id="29159"/>
    <lineage>
        <taxon>Eukaryota</taxon>
        <taxon>Metazoa</taxon>
        <taxon>Spiralia</taxon>
        <taxon>Lophotrochozoa</taxon>
        <taxon>Mollusca</taxon>
        <taxon>Bivalvia</taxon>
        <taxon>Autobranchia</taxon>
        <taxon>Pteriomorphia</taxon>
        <taxon>Ostreida</taxon>
        <taxon>Ostreoidea</taxon>
        <taxon>Ostreidae</taxon>
        <taxon>Magallana</taxon>
    </lineage>
</organism>
<dbReference type="HOGENOM" id="CLU_1205791_0_0_1"/>
<dbReference type="InterPro" id="IPR036179">
    <property type="entry name" value="Ig-like_dom_sf"/>
</dbReference>
<protein>
    <submittedName>
        <fullName evidence="2">Uncharacterized protein</fullName>
    </submittedName>
</protein>
<dbReference type="Gene3D" id="2.60.40.10">
    <property type="entry name" value="Immunoglobulins"/>
    <property type="match status" value="1"/>
</dbReference>